<keyword evidence="8" id="KW-1185">Reference proteome</keyword>
<dbReference type="AlphaFoldDB" id="A0AAW0M0Y8"/>
<reference evidence="7 8" key="1">
    <citation type="journal article" date="2018" name="Sci. Data">
        <title>The draft genome sequence of cork oak.</title>
        <authorList>
            <person name="Ramos A.M."/>
            <person name="Usie A."/>
            <person name="Barbosa P."/>
            <person name="Barros P.M."/>
            <person name="Capote T."/>
            <person name="Chaves I."/>
            <person name="Simoes F."/>
            <person name="Abreu I."/>
            <person name="Carrasquinho I."/>
            <person name="Faro C."/>
            <person name="Guimaraes J.B."/>
            <person name="Mendonca D."/>
            <person name="Nobrega F."/>
            <person name="Rodrigues L."/>
            <person name="Saibo N.J.M."/>
            <person name="Varela M.C."/>
            <person name="Egas C."/>
            <person name="Matos J."/>
            <person name="Miguel C.M."/>
            <person name="Oliveira M.M."/>
            <person name="Ricardo C.P."/>
            <person name="Goncalves S."/>
        </authorList>
    </citation>
    <scope>NUCLEOTIDE SEQUENCE [LARGE SCALE GENOMIC DNA]</scope>
    <source>
        <strain evidence="8">cv. HL8</strain>
    </source>
</reference>
<dbReference type="GO" id="GO:0016121">
    <property type="term" value="P:carotene catabolic process"/>
    <property type="evidence" value="ECO:0007669"/>
    <property type="project" value="TreeGrafter"/>
</dbReference>
<comment type="similarity">
    <text evidence="1">Belongs to the carotenoid oxygenase family.</text>
</comment>
<keyword evidence="4 5" id="KW-0408">Iron</keyword>
<evidence type="ECO:0000256" key="1">
    <source>
        <dbReference type="ARBA" id="ARBA00006787"/>
    </source>
</evidence>
<comment type="cofactor">
    <cofactor evidence="5">
        <name>Fe(2+)</name>
        <dbReference type="ChEBI" id="CHEBI:29033"/>
    </cofactor>
    <text evidence="5">Binds 1 Fe(2+) ion per subunit.</text>
</comment>
<dbReference type="GO" id="GO:0046872">
    <property type="term" value="F:metal ion binding"/>
    <property type="evidence" value="ECO:0007669"/>
    <property type="project" value="UniProtKB-KW"/>
</dbReference>
<comment type="caution">
    <text evidence="7">The sequence shown here is derived from an EMBL/GenBank/DDBJ whole genome shotgun (WGS) entry which is preliminary data.</text>
</comment>
<evidence type="ECO:0000313" key="7">
    <source>
        <dbReference type="EMBL" id="KAK7856416.1"/>
    </source>
</evidence>
<feature type="compositionally biased region" description="Low complexity" evidence="6">
    <location>
        <begin position="1"/>
        <end position="42"/>
    </location>
</feature>
<evidence type="ECO:0000256" key="6">
    <source>
        <dbReference type="SAM" id="MobiDB-lite"/>
    </source>
</evidence>
<keyword evidence="2 5" id="KW-0479">Metal-binding</keyword>
<accession>A0AAW0M0Y8</accession>
<feature type="non-terminal residue" evidence="7">
    <location>
        <position position="1"/>
    </location>
</feature>
<keyword evidence="3 7" id="KW-0560">Oxidoreductase</keyword>
<feature type="binding site" evidence="5">
    <location>
        <position position="492"/>
    </location>
    <ligand>
        <name>Fe cation</name>
        <dbReference type="ChEBI" id="CHEBI:24875"/>
        <note>catalytic</note>
    </ligand>
</feature>
<evidence type="ECO:0000256" key="2">
    <source>
        <dbReference type="ARBA" id="ARBA00022723"/>
    </source>
</evidence>
<feature type="binding site" evidence="5">
    <location>
        <position position="257"/>
    </location>
    <ligand>
        <name>Fe cation</name>
        <dbReference type="ChEBI" id="CHEBI:24875"/>
        <note>catalytic</note>
    </ligand>
</feature>
<feature type="region of interest" description="Disordered" evidence="6">
    <location>
        <begin position="1"/>
        <end position="44"/>
    </location>
</feature>
<keyword evidence="3 7" id="KW-0223">Dioxygenase</keyword>
<proteinExistence type="inferred from homology"/>
<evidence type="ECO:0000313" key="8">
    <source>
        <dbReference type="Proteomes" id="UP000237347"/>
    </source>
</evidence>
<name>A0AAW0M0Y8_QUESU</name>
<dbReference type="InterPro" id="IPR004294">
    <property type="entry name" value="Carotenoid_Oase"/>
</dbReference>
<dbReference type="Proteomes" id="UP000237347">
    <property type="component" value="Unassembled WGS sequence"/>
</dbReference>
<dbReference type="EMBL" id="PKMF04000037">
    <property type="protein sequence ID" value="KAK7856416.1"/>
    <property type="molecule type" value="Genomic_DNA"/>
</dbReference>
<feature type="binding site" evidence="5">
    <location>
        <position position="317"/>
    </location>
    <ligand>
        <name>Fe cation</name>
        <dbReference type="ChEBI" id="CHEBI:24875"/>
        <note>catalytic</note>
    </ligand>
</feature>
<dbReference type="PANTHER" id="PTHR10543:SF46">
    <property type="entry name" value="CAROTENOID CLEAVAGE DIOXYGENASE 4, CHLOROPLASTIC-RELATED"/>
    <property type="match status" value="1"/>
</dbReference>
<dbReference type="GO" id="GO:0009570">
    <property type="term" value="C:chloroplast stroma"/>
    <property type="evidence" value="ECO:0007669"/>
    <property type="project" value="TreeGrafter"/>
</dbReference>
<gene>
    <name evidence="7" type="primary">CCD4_0</name>
    <name evidence="7" type="ORF">CFP56_023653</name>
</gene>
<dbReference type="PANTHER" id="PTHR10543">
    <property type="entry name" value="BETA-CAROTENE DIOXYGENASE"/>
    <property type="match status" value="1"/>
</dbReference>
<protein>
    <submittedName>
        <fullName evidence="7">Carotenoid cleavage dioxygenase 4</fullName>
    </submittedName>
</protein>
<organism evidence="7 8">
    <name type="scientific">Quercus suber</name>
    <name type="common">Cork oak</name>
    <dbReference type="NCBI Taxonomy" id="58331"/>
    <lineage>
        <taxon>Eukaryota</taxon>
        <taxon>Viridiplantae</taxon>
        <taxon>Streptophyta</taxon>
        <taxon>Embryophyta</taxon>
        <taxon>Tracheophyta</taxon>
        <taxon>Spermatophyta</taxon>
        <taxon>Magnoliopsida</taxon>
        <taxon>eudicotyledons</taxon>
        <taxon>Gunneridae</taxon>
        <taxon>Pentapetalae</taxon>
        <taxon>rosids</taxon>
        <taxon>fabids</taxon>
        <taxon>Fagales</taxon>
        <taxon>Fagaceae</taxon>
        <taxon>Quercus</taxon>
    </lineage>
</organism>
<dbReference type="GO" id="GO:0010436">
    <property type="term" value="F:carotenoid dioxygenase activity"/>
    <property type="evidence" value="ECO:0007669"/>
    <property type="project" value="TreeGrafter"/>
</dbReference>
<evidence type="ECO:0000256" key="5">
    <source>
        <dbReference type="PIRSR" id="PIRSR604294-1"/>
    </source>
</evidence>
<dbReference type="Pfam" id="PF03055">
    <property type="entry name" value="RPE65"/>
    <property type="match status" value="1"/>
</dbReference>
<sequence>KPQQIPTTKTTQPISTSTTPSPKTTSQTPSSIRSSSLNSLQSTKRKVEPSVPALIFNALDNIINTFIDPPIKPSVDPKHVLSQNFAHVLNELPPTECKVIQGSLPPSLNGAYICSGPNPQFLPRGPYHLFDGDCMLHSLRISQGKAWLCSRYVKTNKYTLEREAGFPLFPNVFSGFNGLSALATRGALSAARILIGQVDLSNDFGLANTSLVLFANLLLALGELDLPYSMKLSSNGDIETLGHYDFDGKLFMSMTAHPKYAIFADIQIGMNPLEMIAGGSPVGSDSSKVSRIGVIPRYAKDESEMKWFNVPRFNIIHAINAWDEEDGNAIEIVAPNILFVEHTLERMELVHALVEKVRINLNTRIVKSSSVTTRPFGQHTWGRRTSMCTRRGDPMPKISGMVKLDLSKGDQHEDFTVASRMYGKGCYRGEPFFVAREAAENLDAEEDDGYVVSYVHDENIGESRFLVMDAKSPNLDLVATVKLPRRVPYGFHGLFVAESDLSRI</sequence>
<evidence type="ECO:0000256" key="4">
    <source>
        <dbReference type="ARBA" id="ARBA00023004"/>
    </source>
</evidence>
<evidence type="ECO:0000256" key="3">
    <source>
        <dbReference type="ARBA" id="ARBA00022964"/>
    </source>
</evidence>